<dbReference type="InterPro" id="IPR011990">
    <property type="entry name" value="TPR-like_helical_dom_sf"/>
</dbReference>
<name>B6UKY0_ANTLO</name>
<dbReference type="Pfam" id="PF14938">
    <property type="entry name" value="SNAP"/>
    <property type="match status" value="1"/>
</dbReference>
<protein>
    <submittedName>
        <fullName evidence="1">Uncharacterized protein</fullName>
    </submittedName>
</protein>
<dbReference type="AlphaFoldDB" id="B6UKY0"/>
<dbReference type="EMBL" id="FJ008720">
    <property type="protein sequence ID" value="ACI87875.1"/>
    <property type="molecule type" value="Genomic_DNA"/>
</dbReference>
<reference evidence="1" key="1">
    <citation type="journal article" date="2008" name="Curr. Biol.">
        <title>Microsporidia evolved from ancestral sexual fungi.</title>
        <authorList>
            <person name="Lee S.C."/>
            <person name="Corradi N."/>
            <person name="Byrnes E.J.III."/>
            <person name="Torres-Martinez S."/>
            <person name="Dietrich F.S."/>
            <person name="Keeling P.J."/>
            <person name="Heitman J."/>
        </authorList>
    </citation>
    <scope>NUCLEOTIDE SEQUENCE</scope>
</reference>
<proteinExistence type="predicted"/>
<accession>B6UKY0</accession>
<evidence type="ECO:0000313" key="1">
    <source>
        <dbReference type="EMBL" id="ACI87875.1"/>
    </source>
</evidence>
<dbReference type="Gene3D" id="1.25.40.10">
    <property type="entry name" value="Tetratricopeptide repeat domain"/>
    <property type="match status" value="1"/>
</dbReference>
<organism evidence="1">
    <name type="scientific">Antonospora locustae</name>
    <name type="common">Microsporidian parasite</name>
    <name type="synonym">Nosema locustae</name>
    <dbReference type="NCBI Taxonomy" id="278021"/>
    <lineage>
        <taxon>Eukaryota</taxon>
        <taxon>Fungi</taxon>
        <taxon>Fungi incertae sedis</taxon>
        <taxon>Microsporidia</taxon>
        <taxon>Antonospora</taxon>
    </lineage>
</organism>
<sequence length="253" mass="29389">MFENTDQEIETIIQKAKRCSERCGWLSGFFRRPDHQRSAELYSEAGHRLKYLGRNKEAAECYLSSGDEYIASKCCGYLFFAAEAYSNSYALSSDKRVLMRACELYCMNNSYSLAANCRKLLLKEEEGEEALRSLEFLIMCYEKAGMKMHRMNQVEQKAILCIGLGRYKEAGDCFSECGKMLYAFLAYFLEGDEKRMRELEFEHELTASFYGGERAKHAREAVAKYIEYNSVREEYSVLFEAVLNRLRPEHDIL</sequence>
<dbReference type="SUPFAM" id="SSF48452">
    <property type="entry name" value="TPR-like"/>
    <property type="match status" value="1"/>
</dbReference>